<dbReference type="InterPro" id="IPR019887">
    <property type="entry name" value="Tscrpt_reg_AsnC/Lrp_C"/>
</dbReference>
<evidence type="ECO:0000259" key="1">
    <source>
        <dbReference type="Pfam" id="PF01037"/>
    </source>
</evidence>
<evidence type="ECO:0000313" key="2">
    <source>
        <dbReference type="EMBL" id="WLQ54264.1"/>
    </source>
</evidence>
<organism evidence="2 3">
    <name type="scientific">Streptomyces poriferorum</name>
    <dbReference type="NCBI Taxonomy" id="2798799"/>
    <lineage>
        <taxon>Bacteria</taxon>
        <taxon>Bacillati</taxon>
        <taxon>Actinomycetota</taxon>
        <taxon>Actinomycetes</taxon>
        <taxon>Kitasatosporales</taxon>
        <taxon>Streptomycetaceae</taxon>
        <taxon>Streptomyces</taxon>
    </lineage>
</organism>
<evidence type="ECO:0000313" key="3">
    <source>
        <dbReference type="Proteomes" id="UP001235744"/>
    </source>
</evidence>
<dbReference type="Pfam" id="PF13412">
    <property type="entry name" value="HTH_24"/>
    <property type="match status" value="1"/>
</dbReference>
<keyword evidence="3" id="KW-1185">Reference proteome</keyword>
<dbReference type="PANTHER" id="PTHR30154">
    <property type="entry name" value="LEUCINE-RESPONSIVE REGULATORY PROTEIN"/>
    <property type="match status" value="1"/>
</dbReference>
<dbReference type="EMBL" id="CP120988">
    <property type="protein sequence ID" value="WLQ54264.1"/>
    <property type="molecule type" value="Genomic_DNA"/>
</dbReference>
<feature type="domain" description="Transcription regulator AsnC/Lrp ligand binding" evidence="1">
    <location>
        <begin position="89"/>
        <end position="141"/>
    </location>
</feature>
<dbReference type="Pfam" id="PF01037">
    <property type="entry name" value="AsnC_trans_reg"/>
    <property type="match status" value="1"/>
</dbReference>
<sequence length="350" mass="38007">MSPSEHTLSEADRTVIHALQIAPRAGWSRLAPVLGSRPDTLAQRWSRITAAGTGWCGALGLHTGETPPCMAWIEVLCTGERNGARSALLTEDPHVLSVFEVTGARALLLFVAFPDLSMLDEHISTRLLRLPGVTGTRTHLVTAVHRTGARWRLDRLTPTQTLRLIDLPGRPREPGAAAAPSLRPEDRRLVLAMAGDSRLSVAELARRQGRSESATRRQLARLESSGTLTHNCRPAPLYSGWPVSVVMWADSPAADLAAAPPIVHLRETVEFMSVTGPHNLAIALTLRSLDDLPACAATLMRRVPGLRIADSIVVLRCHKFAAQVLGPDGRRVRTVPPDIWTRPVALPVRS</sequence>
<dbReference type="RefSeq" id="WP_219570489.1">
    <property type="nucleotide sequence ID" value="NZ_CP120988.1"/>
</dbReference>
<proteinExistence type="predicted"/>
<gene>
    <name evidence="2" type="ORF">P8A19_01890</name>
</gene>
<dbReference type="Proteomes" id="UP001235744">
    <property type="component" value="Chromosome"/>
</dbReference>
<accession>A0ABY9IH77</accession>
<dbReference type="PANTHER" id="PTHR30154:SF34">
    <property type="entry name" value="TRANSCRIPTIONAL REGULATOR AZLB"/>
    <property type="match status" value="1"/>
</dbReference>
<protein>
    <submittedName>
        <fullName evidence="2">Lrp/AsnC ligand binding domain-containing protein</fullName>
    </submittedName>
</protein>
<name>A0ABY9IH77_9ACTN</name>
<reference evidence="2 3" key="1">
    <citation type="submission" date="2023-03" db="EMBL/GenBank/DDBJ databases">
        <title>Isolation and description of six Streptomyces strains from soil environments, able to metabolize different microbial glucans.</title>
        <authorList>
            <person name="Widen T."/>
            <person name="Larsbrink J."/>
        </authorList>
    </citation>
    <scope>NUCLEOTIDE SEQUENCE [LARGE SCALE GENOMIC DNA]</scope>
    <source>
        <strain evidence="2 3">Alt2</strain>
    </source>
</reference>
<dbReference type="SMART" id="SM00344">
    <property type="entry name" value="HTH_ASNC"/>
    <property type="match status" value="1"/>
</dbReference>
<dbReference type="InterPro" id="IPR019888">
    <property type="entry name" value="Tscrpt_reg_AsnC-like"/>
</dbReference>